<name>A0A0C4E0M3_MAGP6</name>
<reference evidence="3" key="4">
    <citation type="journal article" date="2015" name="G3 (Bethesda)">
        <title>Genome sequences of three phytopathogenic species of the Magnaporthaceae family of fungi.</title>
        <authorList>
            <person name="Okagaki L.H."/>
            <person name="Nunes C.C."/>
            <person name="Sailsbery J."/>
            <person name="Clay B."/>
            <person name="Brown D."/>
            <person name="John T."/>
            <person name="Oh Y."/>
            <person name="Young N."/>
            <person name="Fitzgerald M."/>
            <person name="Haas B.J."/>
            <person name="Zeng Q."/>
            <person name="Young S."/>
            <person name="Adiconis X."/>
            <person name="Fan L."/>
            <person name="Levin J.Z."/>
            <person name="Mitchell T.K."/>
            <person name="Okubara P.A."/>
            <person name="Farman M.L."/>
            <person name="Kohn L.M."/>
            <person name="Birren B."/>
            <person name="Ma L.-J."/>
            <person name="Dean R.A."/>
        </authorList>
    </citation>
    <scope>NUCLEOTIDE SEQUENCE</scope>
    <source>
        <strain evidence="3">ATCC 64411 / 73-15</strain>
    </source>
</reference>
<dbReference type="EnsemblFungi" id="MAPG_05904T0">
    <property type="protein sequence ID" value="MAPG_05904T0"/>
    <property type="gene ID" value="MAPG_05904"/>
</dbReference>
<proteinExistence type="predicted"/>
<sequence>MPDFFFPPTLPGSSLGRVPVRDQTVSVRAWAGGRCAPVIRLCSLHPAATTTIPLPARTHPPAWVSEQSPNMFPLSGQKSEQSVHPWIRLASQSRPRRMHVSGAERTDGHI</sequence>
<accession>A0A0C4E0M3</accession>
<dbReference type="EMBL" id="ADBL01001410">
    <property type="status" value="NOT_ANNOTATED_CDS"/>
    <property type="molecule type" value="Genomic_DNA"/>
</dbReference>
<reference evidence="2" key="3">
    <citation type="submission" date="2011-03" db="EMBL/GenBank/DDBJ databases">
        <title>Annotation of Magnaporthe poae ATCC 64411.</title>
        <authorList>
            <person name="Ma L.-J."/>
            <person name="Dead R."/>
            <person name="Young S.K."/>
            <person name="Zeng Q."/>
            <person name="Gargeya S."/>
            <person name="Fitzgerald M."/>
            <person name="Haas B."/>
            <person name="Abouelleil A."/>
            <person name="Alvarado L."/>
            <person name="Arachchi H.M."/>
            <person name="Berlin A."/>
            <person name="Brown A."/>
            <person name="Chapman S.B."/>
            <person name="Chen Z."/>
            <person name="Dunbar C."/>
            <person name="Freedman E."/>
            <person name="Gearin G."/>
            <person name="Gellesch M."/>
            <person name="Goldberg J."/>
            <person name="Griggs A."/>
            <person name="Gujja S."/>
            <person name="Heiman D."/>
            <person name="Howarth C."/>
            <person name="Larson L."/>
            <person name="Lui A."/>
            <person name="MacDonald P.J.P."/>
            <person name="Mehta T."/>
            <person name="Montmayeur A."/>
            <person name="Murphy C."/>
            <person name="Neiman D."/>
            <person name="Pearson M."/>
            <person name="Priest M."/>
            <person name="Roberts A."/>
            <person name="Saif S."/>
            <person name="Shea T."/>
            <person name="Shenoy N."/>
            <person name="Sisk P."/>
            <person name="Stolte C."/>
            <person name="Sykes S."/>
            <person name="Yandava C."/>
            <person name="Wortman J."/>
            <person name="Nusbaum C."/>
            <person name="Birren B."/>
        </authorList>
    </citation>
    <scope>NUCLEOTIDE SEQUENCE</scope>
    <source>
        <strain evidence="2">ATCC 64411</strain>
    </source>
</reference>
<protein>
    <submittedName>
        <fullName evidence="2 3">Uncharacterized protein</fullName>
    </submittedName>
</protein>
<feature type="compositionally biased region" description="Polar residues" evidence="1">
    <location>
        <begin position="65"/>
        <end position="82"/>
    </location>
</feature>
<evidence type="ECO:0000313" key="3">
    <source>
        <dbReference type="EnsemblFungi" id="MAPG_05904T0"/>
    </source>
</evidence>
<evidence type="ECO:0000256" key="1">
    <source>
        <dbReference type="SAM" id="MobiDB-lite"/>
    </source>
</evidence>
<dbReference type="Proteomes" id="UP000011715">
    <property type="component" value="Unassembled WGS sequence"/>
</dbReference>
<reference evidence="3" key="5">
    <citation type="submission" date="2015-06" db="UniProtKB">
        <authorList>
            <consortium name="EnsemblFungi"/>
        </authorList>
    </citation>
    <scope>IDENTIFICATION</scope>
    <source>
        <strain evidence="3">ATCC 64411</strain>
    </source>
</reference>
<dbReference type="VEuPathDB" id="FungiDB:MAPG_05904"/>
<evidence type="ECO:0000313" key="4">
    <source>
        <dbReference type="Proteomes" id="UP000011715"/>
    </source>
</evidence>
<gene>
    <name evidence="2" type="ORF">MAPG_05904</name>
</gene>
<dbReference type="AlphaFoldDB" id="A0A0C4E0M3"/>
<dbReference type="EMBL" id="GL876970">
    <property type="protein sequence ID" value="KLU86897.1"/>
    <property type="molecule type" value="Genomic_DNA"/>
</dbReference>
<organism evidence="3 4">
    <name type="scientific">Magnaporthiopsis poae (strain ATCC 64411 / 73-15)</name>
    <name type="common">Kentucky bluegrass fungus</name>
    <name type="synonym">Magnaporthe poae</name>
    <dbReference type="NCBI Taxonomy" id="644358"/>
    <lineage>
        <taxon>Eukaryota</taxon>
        <taxon>Fungi</taxon>
        <taxon>Dikarya</taxon>
        <taxon>Ascomycota</taxon>
        <taxon>Pezizomycotina</taxon>
        <taxon>Sordariomycetes</taxon>
        <taxon>Sordariomycetidae</taxon>
        <taxon>Magnaporthales</taxon>
        <taxon>Magnaporthaceae</taxon>
        <taxon>Magnaporthiopsis</taxon>
    </lineage>
</organism>
<evidence type="ECO:0000313" key="2">
    <source>
        <dbReference type="EMBL" id="KLU86897.1"/>
    </source>
</evidence>
<reference evidence="4" key="2">
    <citation type="submission" date="2010-05" db="EMBL/GenBank/DDBJ databases">
        <title>The genome sequence of Magnaporthe poae strain ATCC 64411.</title>
        <authorList>
            <person name="Ma L.-J."/>
            <person name="Dead R."/>
            <person name="Young S."/>
            <person name="Zeng Q."/>
            <person name="Koehrsen M."/>
            <person name="Alvarado L."/>
            <person name="Berlin A."/>
            <person name="Chapman S.B."/>
            <person name="Chen Z."/>
            <person name="Freedman E."/>
            <person name="Gellesch M."/>
            <person name="Goldberg J."/>
            <person name="Griggs A."/>
            <person name="Gujja S."/>
            <person name="Heilman E.R."/>
            <person name="Heiman D."/>
            <person name="Hepburn T."/>
            <person name="Howarth C."/>
            <person name="Jen D."/>
            <person name="Larson L."/>
            <person name="Mehta T."/>
            <person name="Neiman D."/>
            <person name="Pearson M."/>
            <person name="Roberts A."/>
            <person name="Saif S."/>
            <person name="Shea T."/>
            <person name="Shenoy N."/>
            <person name="Sisk P."/>
            <person name="Stolte C."/>
            <person name="Sykes S."/>
            <person name="Walk T."/>
            <person name="White J."/>
            <person name="Yandava C."/>
            <person name="Haas B."/>
            <person name="Nusbaum C."/>
            <person name="Birren B."/>
        </authorList>
    </citation>
    <scope>NUCLEOTIDE SEQUENCE [LARGE SCALE GENOMIC DNA]</scope>
    <source>
        <strain evidence="4">ATCC 64411 / 73-15</strain>
    </source>
</reference>
<feature type="region of interest" description="Disordered" evidence="1">
    <location>
        <begin position="59"/>
        <end position="110"/>
    </location>
</feature>
<reference evidence="2" key="1">
    <citation type="submission" date="2010-05" db="EMBL/GenBank/DDBJ databases">
        <title>The Genome Sequence of Magnaporthe poae strain ATCC 64411.</title>
        <authorList>
            <consortium name="The Broad Institute Genome Sequencing Platform"/>
            <consortium name="Broad Institute Genome Sequencing Center for Infectious Disease"/>
            <person name="Ma L.-J."/>
            <person name="Dead R."/>
            <person name="Young S."/>
            <person name="Zeng Q."/>
            <person name="Koehrsen M."/>
            <person name="Alvarado L."/>
            <person name="Berlin A."/>
            <person name="Chapman S.B."/>
            <person name="Chen Z."/>
            <person name="Freedman E."/>
            <person name="Gellesch M."/>
            <person name="Goldberg J."/>
            <person name="Griggs A."/>
            <person name="Gujja S."/>
            <person name="Heilman E.R."/>
            <person name="Heiman D."/>
            <person name="Hepburn T."/>
            <person name="Howarth C."/>
            <person name="Jen D."/>
            <person name="Larson L."/>
            <person name="Mehta T."/>
            <person name="Neiman D."/>
            <person name="Pearson M."/>
            <person name="Roberts A."/>
            <person name="Saif S."/>
            <person name="Shea T."/>
            <person name="Shenoy N."/>
            <person name="Sisk P."/>
            <person name="Stolte C."/>
            <person name="Sykes S."/>
            <person name="Walk T."/>
            <person name="White J."/>
            <person name="Yandava C."/>
            <person name="Haas B."/>
            <person name="Nusbaum C."/>
            <person name="Birren B."/>
        </authorList>
    </citation>
    <scope>NUCLEOTIDE SEQUENCE</scope>
    <source>
        <strain evidence="2">ATCC 64411</strain>
    </source>
</reference>
<keyword evidence="4" id="KW-1185">Reference proteome</keyword>